<name>I0YQC5_COCSC</name>
<dbReference type="InterPro" id="IPR003609">
    <property type="entry name" value="Pan_app"/>
</dbReference>
<dbReference type="Proteomes" id="UP000007264">
    <property type="component" value="Unassembled WGS sequence"/>
</dbReference>
<dbReference type="GeneID" id="17038570"/>
<accession>I0YQC5</accession>
<dbReference type="OrthoDB" id="498941at2759"/>
<comment type="caution">
    <text evidence="3">The sequence shown here is derived from an EMBL/GenBank/DDBJ whole genome shotgun (WGS) entry which is preliminary data.</text>
</comment>
<evidence type="ECO:0000313" key="3">
    <source>
        <dbReference type="EMBL" id="EIE20594.1"/>
    </source>
</evidence>
<reference evidence="3 4" key="1">
    <citation type="journal article" date="2012" name="Genome Biol.">
        <title>The genome of the polar eukaryotic microalga coccomyxa subellipsoidea reveals traits of cold adaptation.</title>
        <authorList>
            <person name="Blanc G."/>
            <person name="Agarkova I."/>
            <person name="Grimwood J."/>
            <person name="Kuo A."/>
            <person name="Brueggeman A."/>
            <person name="Dunigan D."/>
            <person name="Gurnon J."/>
            <person name="Ladunga I."/>
            <person name="Lindquist E."/>
            <person name="Lucas S."/>
            <person name="Pangilinan J."/>
            <person name="Proschold T."/>
            <person name="Salamov A."/>
            <person name="Schmutz J."/>
            <person name="Weeks D."/>
            <person name="Yamada T."/>
            <person name="Claverie J.M."/>
            <person name="Grigoriev I."/>
            <person name="Van Etten J."/>
            <person name="Lomsadze A."/>
            <person name="Borodovsky M."/>
        </authorList>
    </citation>
    <scope>NUCLEOTIDE SEQUENCE [LARGE SCALE GENOMIC DNA]</scope>
    <source>
        <strain evidence="3 4">C-169</strain>
    </source>
</reference>
<feature type="chain" id="PRO_5003637191" description="Apple domain-containing protein" evidence="1">
    <location>
        <begin position="25"/>
        <end position="342"/>
    </location>
</feature>
<gene>
    <name evidence="3" type="ORF">COCSUDRAFT_48573</name>
</gene>
<dbReference type="AlphaFoldDB" id="I0YQC5"/>
<proteinExistence type="predicted"/>
<evidence type="ECO:0000313" key="4">
    <source>
        <dbReference type="Proteomes" id="UP000007264"/>
    </source>
</evidence>
<dbReference type="Pfam" id="PF14295">
    <property type="entry name" value="PAN_4"/>
    <property type="match status" value="1"/>
</dbReference>
<evidence type="ECO:0000259" key="2">
    <source>
        <dbReference type="Pfam" id="PF14295"/>
    </source>
</evidence>
<dbReference type="Gene3D" id="3.50.4.10">
    <property type="entry name" value="Hepatocyte Growth Factor"/>
    <property type="match status" value="1"/>
</dbReference>
<dbReference type="RefSeq" id="XP_005645138.1">
    <property type="nucleotide sequence ID" value="XM_005645081.1"/>
</dbReference>
<protein>
    <recommendedName>
        <fullName evidence="2">Apple domain-containing protein</fullName>
    </recommendedName>
</protein>
<sequence>MSSLRRPHAFAWAVAFLLPIACLTQSPRFTFNPSNYNPPAGEAPPSPSLLKVIQGNETQVFGRSLDTTDLHFKGAPLSQFPGVTFRGNKACSPHGYQDSLALHSFVVPDLETDGPAIRTWRGTGDGSYPLPNKVIYLDLQSGNIIVGDMAFNWTQQARKIDYTLITPNVVDLDQYRAALGDLTEIVQGLATGRPPWFSAGSLCNNPIPALNETWRYLQSIQEEISNSSNVSGGLRPTEIRLRSGCIEEIETNYKGDAVSDILSNISGGDECCQNCRNTTGCNVWVWCPLTSGCATGSGAFPYLGCQLKFQANVSTSAGPQPLPQAWSRGPPTGFVSGRLAYT</sequence>
<keyword evidence="4" id="KW-1185">Reference proteome</keyword>
<keyword evidence="1" id="KW-0732">Signal</keyword>
<feature type="domain" description="Apple" evidence="2">
    <location>
        <begin position="251"/>
        <end position="289"/>
    </location>
</feature>
<dbReference type="EMBL" id="AGSI01000015">
    <property type="protein sequence ID" value="EIE20594.1"/>
    <property type="molecule type" value="Genomic_DNA"/>
</dbReference>
<organism evidence="3 4">
    <name type="scientific">Coccomyxa subellipsoidea (strain C-169)</name>
    <name type="common">Green microalga</name>
    <dbReference type="NCBI Taxonomy" id="574566"/>
    <lineage>
        <taxon>Eukaryota</taxon>
        <taxon>Viridiplantae</taxon>
        <taxon>Chlorophyta</taxon>
        <taxon>core chlorophytes</taxon>
        <taxon>Trebouxiophyceae</taxon>
        <taxon>Trebouxiophyceae incertae sedis</taxon>
        <taxon>Coccomyxaceae</taxon>
        <taxon>Coccomyxa</taxon>
        <taxon>Coccomyxa subellipsoidea</taxon>
    </lineage>
</organism>
<dbReference type="KEGG" id="csl:COCSUDRAFT_48573"/>
<feature type="signal peptide" evidence="1">
    <location>
        <begin position="1"/>
        <end position="24"/>
    </location>
</feature>
<evidence type="ECO:0000256" key="1">
    <source>
        <dbReference type="SAM" id="SignalP"/>
    </source>
</evidence>